<feature type="domain" description="Tyr recombinase" evidence="2">
    <location>
        <begin position="1"/>
        <end position="86"/>
    </location>
</feature>
<reference evidence="3 4" key="1">
    <citation type="journal article" date="2019" name="Genome Biol. Evol.">
        <title>Day and night: Metabolic profiles and evolutionary relationships of six axenic non-marine cyanobacteria.</title>
        <authorList>
            <person name="Will S.E."/>
            <person name="Henke P."/>
            <person name="Boedeker C."/>
            <person name="Huang S."/>
            <person name="Brinkmann H."/>
            <person name="Rohde M."/>
            <person name="Jarek M."/>
            <person name="Friedl T."/>
            <person name="Seufert S."/>
            <person name="Schumacher M."/>
            <person name="Overmann J."/>
            <person name="Neumann-Schaal M."/>
            <person name="Petersen J."/>
        </authorList>
    </citation>
    <scope>NUCLEOTIDE SEQUENCE [LARGE SCALE GENOMIC DNA]</scope>
    <source>
        <strain evidence="3 4">SAG 39.79</strain>
    </source>
</reference>
<dbReference type="GO" id="GO:0003677">
    <property type="term" value="F:DNA binding"/>
    <property type="evidence" value="ECO:0007669"/>
    <property type="project" value="InterPro"/>
</dbReference>
<dbReference type="GO" id="GO:0015074">
    <property type="term" value="P:DNA integration"/>
    <property type="evidence" value="ECO:0007669"/>
    <property type="project" value="InterPro"/>
</dbReference>
<dbReference type="Pfam" id="PF00589">
    <property type="entry name" value="Phage_integrase"/>
    <property type="match status" value="1"/>
</dbReference>
<protein>
    <recommendedName>
        <fullName evidence="2">Tyr recombinase domain-containing protein</fullName>
    </recommendedName>
</protein>
<accession>A0AB37UDU5</accession>
<organism evidence="3 4">
    <name type="scientific">Chroococcidiopsis cubana SAG 39.79</name>
    <dbReference type="NCBI Taxonomy" id="388085"/>
    <lineage>
        <taxon>Bacteria</taxon>
        <taxon>Bacillati</taxon>
        <taxon>Cyanobacteriota</taxon>
        <taxon>Cyanophyceae</taxon>
        <taxon>Chroococcidiopsidales</taxon>
        <taxon>Chroococcidiopsidaceae</taxon>
        <taxon>Chroococcidiopsis</taxon>
    </lineage>
</organism>
<comment type="caution">
    <text evidence="3">The sequence shown here is derived from an EMBL/GenBank/DDBJ whole genome shotgun (WGS) entry which is preliminary data.</text>
</comment>
<dbReference type="PROSITE" id="PS51898">
    <property type="entry name" value="TYR_RECOMBINASE"/>
    <property type="match status" value="1"/>
</dbReference>
<proteinExistence type="predicted"/>
<dbReference type="InterPro" id="IPR011010">
    <property type="entry name" value="DNA_brk_join_enz"/>
</dbReference>
<dbReference type="AlphaFoldDB" id="A0AB37UDU5"/>
<dbReference type="Gene3D" id="1.10.443.10">
    <property type="entry name" value="Intergrase catalytic core"/>
    <property type="match status" value="1"/>
</dbReference>
<evidence type="ECO:0000313" key="3">
    <source>
        <dbReference type="EMBL" id="RUT06381.1"/>
    </source>
</evidence>
<sequence>MSYHGIYFAIEKIGELAEIPQLHPHSFRHTYSTELLLMGVDPTHAKKLTGHRSLLIVRRAGCSVEQSAASAAYYRAVGEEVEKQDLE</sequence>
<keyword evidence="4" id="KW-1185">Reference proteome</keyword>
<evidence type="ECO:0000313" key="4">
    <source>
        <dbReference type="Proteomes" id="UP000282574"/>
    </source>
</evidence>
<dbReference type="SUPFAM" id="SSF56349">
    <property type="entry name" value="DNA breaking-rejoining enzymes"/>
    <property type="match status" value="1"/>
</dbReference>
<dbReference type="Proteomes" id="UP000282574">
    <property type="component" value="Unassembled WGS sequence"/>
</dbReference>
<keyword evidence="1" id="KW-0233">DNA recombination</keyword>
<evidence type="ECO:0000256" key="1">
    <source>
        <dbReference type="ARBA" id="ARBA00023172"/>
    </source>
</evidence>
<dbReference type="GO" id="GO:0006310">
    <property type="term" value="P:DNA recombination"/>
    <property type="evidence" value="ECO:0007669"/>
    <property type="project" value="UniProtKB-KW"/>
</dbReference>
<dbReference type="InterPro" id="IPR002104">
    <property type="entry name" value="Integrase_catalytic"/>
</dbReference>
<gene>
    <name evidence="3" type="ORF">DSM107010_52640</name>
</gene>
<dbReference type="InterPro" id="IPR013762">
    <property type="entry name" value="Integrase-like_cat_sf"/>
</dbReference>
<name>A0AB37UDU5_9CYAN</name>
<evidence type="ECO:0000259" key="2">
    <source>
        <dbReference type="PROSITE" id="PS51898"/>
    </source>
</evidence>
<dbReference type="EMBL" id="RSCK01000067">
    <property type="protein sequence ID" value="RUT06381.1"/>
    <property type="molecule type" value="Genomic_DNA"/>
</dbReference>